<keyword evidence="2" id="KW-0812">Transmembrane</keyword>
<feature type="region of interest" description="Disordered" evidence="1">
    <location>
        <begin position="205"/>
        <end position="226"/>
    </location>
</feature>
<organism evidence="3 4">
    <name type="scientific">Adineta ricciae</name>
    <name type="common">Rotifer</name>
    <dbReference type="NCBI Taxonomy" id="249248"/>
    <lineage>
        <taxon>Eukaryota</taxon>
        <taxon>Metazoa</taxon>
        <taxon>Spiralia</taxon>
        <taxon>Gnathifera</taxon>
        <taxon>Rotifera</taxon>
        <taxon>Eurotatoria</taxon>
        <taxon>Bdelloidea</taxon>
        <taxon>Adinetida</taxon>
        <taxon>Adinetidae</taxon>
        <taxon>Adineta</taxon>
    </lineage>
</organism>
<evidence type="ECO:0000256" key="1">
    <source>
        <dbReference type="SAM" id="MobiDB-lite"/>
    </source>
</evidence>
<keyword evidence="2" id="KW-1133">Transmembrane helix</keyword>
<dbReference type="Proteomes" id="UP000663852">
    <property type="component" value="Unassembled WGS sequence"/>
</dbReference>
<feature type="transmembrane region" description="Helical" evidence="2">
    <location>
        <begin position="6"/>
        <end position="30"/>
    </location>
</feature>
<evidence type="ECO:0000313" key="3">
    <source>
        <dbReference type="EMBL" id="CAF0785324.1"/>
    </source>
</evidence>
<proteinExistence type="predicted"/>
<gene>
    <name evidence="3" type="ORF">EDS130_LOCUS4060</name>
</gene>
<feature type="transmembrane region" description="Helical" evidence="2">
    <location>
        <begin position="133"/>
        <end position="157"/>
    </location>
</feature>
<reference evidence="3" key="1">
    <citation type="submission" date="2021-02" db="EMBL/GenBank/DDBJ databases">
        <authorList>
            <person name="Nowell W R."/>
        </authorList>
    </citation>
    <scope>NUCLEOTIDE SEQUENCE</scope>
</reference>
<feature type="region of interest" description="Disordered" evidence="1">
    <location>
        <begin position="253"/>
        <end position="291"/>
    </location>
</feature>
<dbReference type="AlphaFoldDB" id="A0A813RSG7"/>
<evidence type="ECO:0000256" key="2">
    <source>
        <dbReference type="SAM" id="Phobius"/>
    </source>
</evidence>
<evidence type="ECO:0000313" key="4">
    <source>
        <dbReference type="Proteomes" id="UP000663852"/>
    </source>
</evidence>
<protein>
    <submittedName>
        <fullName evidence="3">Uncharacterized protein</fullName>
    </submittedName>
</protein>
<accession>A0A813RSG7</accession>
<comment type="caution">
    <text evidence="3">The sequence shown here is derived from an EMBL/GenBank/DDBJ whole genome shotgun (WGS) entry which is preliminary data.</text>
</comment>
<dbReference type="EMBL" id="CAJNOJ010000010">
    <property type="protein sequence ID" value="CAF0785324.1"/>
    <property type="molecule type" value="Genomic_DNA"/>
</dbReference>
<sequence>MFLHSLRALFILAFAAIIFVPALIIGAIGARNLHVIRDEQRVYTSTTCFVSQISDEQLSYDCNCDGCHPSTCYAEHFSVRYLIFNATFVSSMIHIDEIPTRLQVKVNNSYTCFYDRTNVQKVQWLRPNERPAITLLVVGFSIAGVITIGVVISQIWIDREMADSLKDIQGQFRSNVQTQENFSSLPVVYVKSHITEQRIIWPQQPGAQTVANETPSIQPTDSSLQNGEPELFQTAQITSDHPSVGVQRANVQNGNLSENDAPPANRSKRPASKCTNGHQSKKRRATVPHAPTPTHEMAIGLLFPLESKIDKRNERPSKLIDCFGWVPRLILYGNSLPSEIDVELASISKKREGVYYYSVYPFVEYQENPVLKKFVSKIRRRVAVEMLCDGIGIIRLDNISVQNQRSEILGKPNNKKFPLKSYPSDKEKYIRAKGPTAFVKRYNLAKPCLAIRLFPTGSSVPIKINTSEEDRYTFFSNILTPGNYRPPYFLNDLQGLSIVPNLSQPRLDDRSKIEVKYCNSSAFIGSDGQNRFNINFVITFPEEMLDELKSNGKWLEISLPDDQELHHSYFIQTEDGGSNSVCLYIQHTIISLTVTILECKLPAPEEVISTESADVVSTDLVLAHLASVPIRTTNEVMPTTPLKVRFQLVHTKPDANGLRKIIRCPDMPIWENIINIEPDTAYCDISNNQSDASNAILSEQPVIPSSDDCNEQ</sequence>
<name>A0A813RSG7_ADIRI</name>
<keyword evidence="2" id="KW-0472">Membrane</keyword>
<dbReference type="OrthoDB" id="10042349at2759"/>